<dbReference type="Gramene" id="KQK12074">
    <property type="protein sequence ID" value="KQK12074"/>
    <property type="gene ID" value="BRADI_1g01455v3"/>
</dbReference>
<comment type="similarity">
    <text evidence="1">Belongs to the peptidase A1 family.</text>
</comment>
<dbReference type="PANTHER" id="PTHR47967:SF89">
    <property type="entry name" value="PEPTIDASE A1 DOMAIN-CONTAINING PROTEIN"/>
    <property type="match status" value="1"/>
</dbReference>
<dbReference type="Pfam" id="PF14543">
    <property type="entry name" value="TAXi_N"/>
    <property type="match status" value="1"/>
</dbReference>
<gene>
    <name evidence="5" type="ORF">BRADI_1g01455v3</name>
</gene>
<evidence type="ECO:0000256" key="2">
    <source>
        <dbReference type="ARBA" id="ARBA00022670"/>
    </source>
</evidence>
<evidence type="ECO:0000256" key="1">
    <source>
        <dbReference type="ARBA" id="ARBA00007447"/>
    </source>
</evidence>
<reference evidence="5 6" key="1">
    <citation type="journal article" date="2010" name="Nature">
        <title>Genome sequencing and analysis of the model grass Brachypodium distachyon.</title>
        <authorList>
            <consortium name="International Brachypodium Initiative"/>
        </authorList>
    </citation>
    <scope>NUCLEOTIDE SEQUENCE [LARGE SCALE GENOMIC DNA]</scope>
    <source>
        <strain evidence="5 6">Bd21</strain>
    </source>
</reference>
<dbReference type="GO" id="GO:0004190">
    <property type="term" value="F:aspartic-type endopeptidase activity"/>
    <property type="evidence" value="ECO:0000318"/>
    <property type="project" value="GO_Central"/>
</dbReference>
<dbReference type="InParanoid" id="A0A0Q3RFQ7"/>
<dbReference type="STRING" id="15368.A0A0Q3RFQ7"/>
<name>A0A0Q3RFQ7_BRADI</name>
<sequence>QGNVTGLSFQLVALHQAPDEHTNNGSSHATEDLNLPISTSARFIYGVFVSIGTGEGTRRKVLALDTGASTSWLMCEPCQPPLPQVGHLFSPAASPTFQGVRGDGPVCTVPYRHTDKGCSFRFPFAAGYLSRDTFHLRSGRSGTVMESVPGIMFGCAHSVTGFHNDGTLSGVLSLSHSPLSFLTLLGGRSSGRFSYCLPKPTTHNPDSFLRFGADVPSLPPHAHTTTLVHAGVPGYHLNIVGISLGNKRLHIDRHVFAAGGGCSINPAVTITRIMELAYLAVEHALVAHMKELGSGRVKGMPGRSLCFDHMDRSVRVQLPGMSFHFEDGAELRFAAEQLFDVRVMAACFLVVGRGHHQTVIGAAQQVDTRFTFDIAAGRLAFVPETCD</sequence>
<dbReference type="GO" id="GO:0006508">
    <property type="term" value="P:proteolysis"/>
    <property type="evidence" value="ECO:0007669"/>
    <property type="project" value="UniProtKB-KW"/>
</dbReference>
<feature type="non-terminal residue" evidence="5">
    <location>
        <position position="1"/>
    </location>
</feature>
<organism evidence="5">
    <name type="scientific">Brachypodium distachyon</name>
    <name type="common">Purple false brome</name>
    <name type="synonym">Trachynia distachya</name>
    <dbReference type="NCBI Taxonomy" id="15368"/>
    <lineage>
        <taxon>Eukaryota</taxon>
        <taxon>Viridiplantae</taxon>
        <taxon>Streptophyta</taxon>
        <taxon>Embryophyta</taxon>
        <taxon>Tracheophyta</taxon>
        <taxon>Spermatophyta</taxon>
        <taxon>Magnoliopsida</taxon>
        <taxon>Liliopsida</taxon>
        <taxon>Poales</taxon>
        <taxon>Poaceae</taxon>
        <taxon>BOP clade</taxon>
        <taxon>Pooideae</taxon>
        <taxon>Stipodae</taxon>
        <taxon>Brachypodieae</taxon>
        <taxon>Brachypodium</taxon>
    </lineage>
</organism>
<dbReference type="Proteomes" id="UP000008810">
    <property type="component" value="Chromosome 1"/>
</dbReference>
<reference evidence="6" key="3">
    <citation type="submission" date="2018-08" db="UniProtKB">
        <authorList>
            <consortium name="EnsemblPlants"/>
        </authorList>
    </citation>
    <scope>IDENTIFICATION</scope>
    <source>
        <strain evidence="6">cv. Bd21</strain>
    </source>
</reference>
<dbReference type="InterPro" id="IPR032861">
    <property type="entry name" value="TAXi_N"/>
</dbReference>
<dbReference type="GO" id="GO:0005576">
    <property type="term" value="C:extracellular region"/>
    <property type="evidence" value="ECO:0000318"/>
    <property type="project" value="GO_Central"/>
</dbReference>
<evidence type="ECO:0000259" key="4">
    <source>
        <dbReference type="PROSITE" id="PS51767"/>
    </source>
</evidence>
<keyword evidence="3" id="KW-0378">Hydrolase</keyword>
<dbReference type="InterPro" id="IPR021109">
    <property type="entry name" value="Peptidase_aspartic_dom_sf"/>
</dbReference>
<dbReference type="EnsemblPlants" id="KQK12074">
    <property type="protein sequence ID" value="KQK12074"/>
    <property type="gene ID" value="BRADI_1g01455v3"/>
</dbReference>
<evidence type="ECO:0000313" key="6">
    <source>
        <dbReference type="EnsemblPlants" id="KQK12074"/>
    </source>
</evidence>
<dbReference type="SUPFAM" id="SSF50630">
    <property type="entry name" value="Acid proteases"/>
    <property type="match status" value="1"/>
</dbReference>
<dbReference type="InterPro" id="IPR032799">
    <property type="entry name" value="TAXi_C"/>
</dbReference>
<dbReference type="Gene3D" id="2.40.70.10">
    <property type="entry name" value="Acid Proteases"/>
    <property type="match status" value="2"/>
</dbReference>
<proteinExistence type="inferred from homology"/>
<dbReference type="InterPro" id="IPR051708">
    <property type="entry name" value="Plant_Aspart_Prot_A1"/>
</dbReference>
<evidence type="ECO:0000313" key="7">
    <source>
        <dbReference type="Proteomes" id="UP000008810"/>
    </source>
</evidence>
<evidence type="ECO:0000313" key="5">
    <source>
        <dbReference type="EMBL" id="KQK12074.2"/>
    </source>
</evidence>
<protein>
    <recommendedName>
        <fullName evidence="4">Peptidase A1 domain-containing protein</fullName>
    </recommendedName>
</protein>
<evidence type="ECO:0000256" key="3">
    <source>
        <dbReference type="ARBA" id="ARBA00022801"/>
    </source>
</evidence>
<dbReference type="PROSITE" id="PS51767">
    <property type="entry name" value="PEPTIDASE_A1"/>
    <property type="match status" value="1"/>
</dbReference>
<dbReference type="PANTHER" id="PTHR47967">
    <property type="entry name" value="OS07G0603500 PROTEIN-RELATED"/>
    <property type="match status" value="1"/>
</dbReference>
<keyword evidence="7" id="KW-1185">Reference proteome</keyword>
<feature type="domain" description="Peptidase A1" evidence="4">
    <location>
        <begin position="45"/>
        <end position="382"/>
    </location>
</feature>
<accession>A0A0Q3RFQ7</accession>
<dbReference type="OrthoDB" id="607201at2759"/>
<dbReference type="InterPro" id="IPR033121">
    <property type="entry name" value="PEPTIDASE_A1"/>
</dbReference>
<dbReference type="EMBL" id="CM000880">
    <property type="protein sequence ID" value="KQK12074.2"/>
    <property type="molecule type" value="Genomic_DNA"/>
</dbReference>
<dbReference type="AlphaFoldDB" id="A0A0Q3RFQ7"/>
<keyword evidence="2" id="KW-0645">Protease</keyword>
<reference evidence="5" key="2">
    <citation type="submission" date="2017-06" db="EMBL/GenBank/DDBJ databases">
        <title>WGS assembly of Brachypodium distachyon.</title>
        <authorList>
            <consortium name="The International Brachypodium Initiative"/>
            <person name="Lucas S."/>
            <person name="Harmon-Smith M."/>
            <person name="Lail K."/>
            <person name="Tice H."/>
            <person name="Grimwood J."/>
            <person name="Bruce D."/>
            <person name="Barry K."/>
            <person name="Shu S."/>
            <person name="Lindquist E."/>
            <person name="Wang M."/>
            <person name="Pitluck S."/>
            <person name="Vogel J.P."/>
            <person name="Garvin D.F."/>
            <person name="Mockler T.C."/>
            <person name="Schmutz J."/>
            <person name="Rokhsar D."/>
            <person name="Bevan M.W."/>
        </authorList>
    </citation>
    <scope>NUCLEOTIDE SEQUENCE</scope>
    <source>
        <strain evidence="5">Bd21</strain>
    </source>
</reference>
<dbReference type="Pfam" id="PF14541">
    <property type="entry name" value="TAXi_C"/>
    <property type="match status" value="1"/>
</dbReference>